<feature type="non-terminal residue" evidence="2">
    <location>
        <position position="100"/>
    </location>
</feature>
<gene>
    <name evidence="2" type="ORF">Micbo1qcDRAFT_166146</name>
</gene>
<dbReference type="AlphaFoldDB" id="A0A136IV78"/>
<keyword evidence="1" id="KW-0472">Membrane</keyword>
<keyword evidence="3" id="KW-1185">Reference proteome</keyword>
<sequence>MLFSGPYLLAYYLATSFGRQRLRSLFAVFAVFQLALNVPIMIIANAMIFAVSPGNSSPRMAPGGAAALPSVPDLIVADAVVQLEIFASAIIWCTMWLRHL</sequence>
<keyword evidence="1" id="KW-1133">Transmembrane helix</keyword>
<name>A0A136IV78_9PEZI</name>
<dbReference type="OrthoDB" id="10602636at2759"/>
<dbReference type="EMBL" id="KQ964257">
    <property type="protein sequence ID" value="KXJ88699.1"/>
    <property type="molecule type" value="Genomic_DNA"/>
</dbReference>
<evidence type="ECO:0000313" key="2">
    <source>
        <dbReference type="EMBL" id="KXJ88699.1"/>
    </source>
</evidence>
<feature type="transmembrane region" description="Helical" evidence="1">
    <location>
        <begin position="79"/>
        <end position="97"/>
    </location>
</feature>
<accession>A0A136IV78</accession>
<keyword evidence="1" id="KW-0812">Transmembrane</keyword>
<proteinExistence type="predicted"/>
<evidence type="ECO:0000313" key="3">
    <source>
        <dbReference type="Proteomes" id="UP000070501"/>
    </source>
</evidence>
<organism evidence="2 3">
    <name type="scientific">Microdochium bolleyi</name>
    <dbReference type="NCBI Taxonomy" id="196109"/>
    <lineage>
        <taxon>Eukaryota</taxon>
        <taxon>Fungi</taxon>
        <taxon>Dikarya</taxon>
        <taxon>Ascomycota</taxon>
        <taxon>Pezizomycotina</taxon>
        <taxon>Sordariomycetes</taxon>
        <taxon>Xylariomycetidae</taxon>
        <taxon>Xylariales</taxon>
        <taxon>Microdochiaceae</taxon>
        <taxon>Microdochium</taxon>
    </lineage>
</organism>
<evidence type="ECO:0000256" key="1">
    <source>
        <dbReference type="SAM" id="Phobius"/>
    </source>
</evidence>
<dbReference type="Proteomes" id="UP000070501">
    <property type="component" value="Unassembled WGS sequence"/>
</dbReference>
<dbReference type="InParanoid" id="A0A136IV78"/>
<feature type="transmembrane region" description="Helical" evidence="1">
    <location>
        <begin position="25"/>
        <end position="51"/>
    </location>
</feature>
<reference evidence="3" key="1">
    <citation type="submission" date="2016-02" db="EMBL/GenBank/DDBJ databases">
        <title>Draft genome sequence of Microdochium bolleyi, a fungal endophyte of beachgrass.</title>
        <authorList>
            <consortium name="DOE Joint Genome Institute"/>
            <person name="David A.S."/>
            <person name="May G."/>
            <person name="Haridas S."/>
            <person name="Lim J."/>
            <person name="Wang M."/>
            <person name="Labutti K."/>
            <person name="Lipzen A."/>
            <person name="Barry K."/>
            <person name="Grigoriev I.V."/>
        </authorList>
    </citation>
    <scope>NUCLEOTIDE SEQUENCE [LARGE SCALE GENOMIC DNA]</scope>
    <source>
        <strain evidence="3">J235TASD1</strain>
    </source>
</reference>
<protein>
    <submittedName>
        <fullName evidence="2">Uncharacterized protein</fullName>
    </submittedName>
</protein>